<dbReference type="HOGENOM" id="CLU_2600403_0_0_7"/>
<name>C4XU21_SOLM1</name>
<dbReference type="STRING" id="573370.DMR_25520"/>
<gene>
    <name evidence="1" type="ordered locus">DMR_25520</name>
</gene>
<evidence type="ECO:0000313" key="2">
    <source>
        <dbReference type="Proteomes" id="UP000009071"/>
    </source>
</evidence>
<proteinExistence type="predicted"/>
<accession>C4XU21</accession>
<reference evidence="1 2" key="1">
    <citation type="journal article" date="2009" name="Genome Res.">
        <title>Whole genome sequence of Desulfovibrio magneticus strain RS-1 revealed common gene clusters in magnetotactic bacteria.</title>
        <authorList>
            <person name="Nakazawa H."/>
            <person name="Arakaki A."/>
            <person name="Narita-Yamada S."/>
            <person name="Yashiro I."/>
            <person name="Jinno K."/>
            <person name="Aoki N."/>
            <person name="Tsuruyama A."/>
            <person name="Okamura Y."/>
            <person name="Tanikawa S."/>
            <person name="Fujita N."/>
            <person name="Takeyama H."/>
            <person name="Matsunaga T."/>
        </authorList>
    </citation>
    <scope>NUCLEOTIDE SEQUENCE [LARGE SCALE GENOMIC DNA]</scope>
    <source>
        <strain evidence="2">ATCC 700980 / DSM 13731 / RS-1</strain>
    </source>
</reference>
<organism evidence="1 2">
    <name type="scientific">Solidesulfovibrio magneticus (strain ATCC 700980 / DSM 13731 / RS-1)</name>
    <name type="common">Desulfovibrio magneticus</name>
    <dbReference type="NCBI Taxonomy" id="573370"/>
    <lineage>
        <taxon>Bacteria</taxon>
        <taxon>Pseudomonadati</taxon>
        <taxon>Thermodesulfobacteriota</taxon>
        <taxon>Desulfovibrionia</taxon>
        <taxon>Desulfovibrionales</taxon>
        <taxon>Desulfovibrionaceae</taxon>
        <taxon>Solidesulfovibrio</taxon>
    </lineage>
</organism>
<dbReference type="AlphaFoldDB" id="C4XU21"/>
<dbReference type="KEGG" id="dma:DMR_25520"/>
<dbReference type="EMBL" id="AP010904">
    <property type="protein sequence ID" value="BAH76043.1"/>
    <property type="molecule type" value="Genomic_DNA"/>
</dbReference>
<evidence type="ECO:0000313" key="1">
    <source>
        <dbReference type="EMBL" id="BAH76043.1"/>
    </source>
</evidence>
<keyword evidence="2" id="KW-1185">Reference proteome</keyword>
<dbReference type="RefSeq" id="WP_015861221.1">
    <property type="nucleotide sequence ID" value="NC_012796.1"/>
</dbReference>
<protein>
    <submittedName>
        <fullName evidence="1">Uncharacterized protein</fullName>
    </submittedName>
</protein>
<dbReference type="Proteomes" id="UP000009071">
    <property type="component" value="Chromosome"/>
</dbReference>
<sequence>MTMAEKAYAKAGRMKQKCRMCRYWKGPIPPEHRYCPPEEMQGGEWGYCKRHAPSPATVPVEQARGKSYVAMWPETQAEDLCGDFLLIPLHKE</sequence>
<dbReference type="eggNOG" id="ENOG5031H5H">
    <property type="taxonomic scope" value="Bacteria"/>
</dbReference>